<comment type="similarity">
    <text evidence="2">Belongs to the bile acid:sodium symporter (BASS) (TC 2.A.28) family.</text>
</comment>
<keyword evidence="5 7" id="KW-1133">Transmembrane helix</keyword>
<feature type="transmembrane region" description="Helical" evidence="7">
    <location>
        <begin position="291"/>
        <end position="310"/>
    </location>
</feature>
<protein>
    <recommendedName>
        <fullName evidence="10">Ileal sodium/bile acid cotransporter</fullName>
    </recommendedName>
</protein>
<evidence type="ECO:0000256" key="5">
    <source>
        <dbReference type="ARBA" id="ARBA00022989"/>
    </source>
</evidence>
<dbReference type="Pfam" id="PF01758">
    <property type="entry name" value="SBF"/>
    <property type="match status" value="1"/>
</dbReference>
<dbReference type="EMBL" id="CATQJA010002710">
    <property type="protein sequence ID" value="CAJ0587707.1"/>
    <property type="molecule type" value="Genomic_DNA"/>
</dbReference>
<dbReference type="GO" id="GO:0016020">
    <property type="term" value="C:membrane"/>
    <property type="evidence" value="ECO:0007669"/>
    <property type="project" value="UniProtKB-SubCell"/>
</dbReference>
<comment type="subcellular location">
    <subcellularLocation>
        <location evidence="1">Membrane</location>
        <topology evidence="1">Multi-pass membrane protein</topology>
    </subcellularLocation>
</comment>
<evidence type="ECO:0000313" key="8">
    <source>
        <dbReference type="EMBL" id="CAJ0587707.1"/>
    </source>
</evidence>
<keyword evidence="9" id="KW-1185">Reference proteome</keyword>
<evidence type="ECO:0000313" key="9">
    <source>
        <dbReference type="Proteomes" id="UP001177023"/>
    </source>
</evidence>
<sequence>MLKWLLLLSFIPVAASMELQILPQNFMLRTDDNSTIQLTFTSNVTGLQDVFLTCADESICTVSPRFLTADFSAENRHTVQFNATVHGVFLGITKLTVSVYERQWSDYTIKILRSDWDHTKSKIFMGVMVLFVPTITFMMGTQLKIAKILGIWRRPFAPCISLLCQFGIMPLVAYTLAKYVLYPEGAAIQLALFAAGTCPGGGKSSFWTIIYGGNLDLSISLTFAQNIFAIAAMPVWIGTLGREFSTNSVSIPFVDILEALAFLLVPTTAGMIFIHYKAALYERIHGWIKKISWVMTIIMLAVGLYVNFYIVYLITWRIILCGCLLPWSGYIIAFIVGTIFRMELRDKITISIETGLQHVSIAMVILFVTFPEPEVDLALVVLFVHVMMTDKPLLIGYGCMLLYRKFTSKPAEDLENEKKVPIKETFTEITLADKAQDKPLATIYGSNVTLTNERINTIF</sequence>
<dbReference type="InterPro" id="IPR038770">
    <property type="entry name" value="Na+/solute_symporter_sf"/>
</dbReference>
<evidence type="ECO:0000256" key="7">
    <source>
        <dbReference type="SAM" id="Phobius"/>
    </source>
</evidence>
<dbReference type="InterPro" id="IPR004710">
    <property type="entry name" value="Bilac:Na_transpt"/>
</dbReference>
<feature type="transmembrane region" description="Helical" evidence="7">
    <location>
        <begin position="123"/>
        <end position="143"/>
    </location>
</feature>
<keyword evidence="4" id="KW-0813">Transport</keyword>
<feature type="non-terminal residue" evidence="8">
    <location>
        <position position="459"/>
    </location>
</feature>
<feature type="transmembrane region" description="Helical" evidence="7">
    <location>
        <begin position="217"/>
        <end position="239"/>
    </location>
</feature>
<dbReference type="PANTHER" id="PTHR10361">
    <property type="entry name" value="SODIUM-BILE ACID COTRANSPORTER"/>
    <property type="match status" value="1"/>
</dbReference>
<organism evidence="8 9">
    <name type="scientific">Mesorhabditis spiculigera</name>
    <dbReference type="NCBI Taxonomy" id="96644"/>
    <lineage>
        <taxon>Eukaryota</taxon>
        <taxon>Metazoa</taxon>
        <taxon>Ecdysozoa</taxon>
        <taxon>Nematoda</taxon>
        <taxon>Chromadorea</taxon>
        <taxon>Rhabditida</taxon>
        <taxon>Rhabditina</taxon>
        <taxon>Rhabditomorpha</taxon>
        <taxon>Rhabditoidea</taxon>
        <taxon>Rhabditidae</taxon>
        <taxon>Mesorhabditinae</taxon>
        <taxon>Mesorhabditis</taxon>
    </lineage>
</organism>
<proteinExistence type="inferred from homology"/>
<dbReference type="Proteomes" id="UP001177023">
    <property type="component" value="Unassembled WGS sequence"/>
</dbReference>
<evidence type="ECO:0000256" key="4">
    <source>
        <dbReference type="ARBA" id="ARBA00022847"/>
    </source>
</evidence>
<feature type="transmembrane region" description="Helical" evidence="7">
    <location>
        <begin position="316"/>
        <end position="340"/>
    </location>
</feature>
<feature type="transmembrane region" description="Helical" evidence="7">
    <location>
        <begin position="377"/>
        <end position="403"/>
    </location>
</feature>
<name>A0AA36GE70_9BILA</name>
<feature type="transmembrane region" description="Helical" evidence="7">
    <location>
        <begin position="259"/>
        <end position="279"/>
    </location>
</feature>
<keyword evidence="6 7" id="KW-0472">Membrane</keyword>
<evidence type="ECO:0000256" key="1">
    <source>
        <dbReference type="ARBA" id="ARBA00004141"/>
    </source>
</evidence>
<dbReference type="InterPro" id="IPR002657">
    <property type="entry name" value="BilAc:Na_symport/Acr3"/>
</dbReference>
<reference evidence="8" key="1">
    <citation type="submission" date="2023-06" db="EMBL/GenBank/DDBJ databases">
        <authorList>
            <person name="Delattre M."/>
        </authorList>
    </citation>
    <scope>NUCLEOTIDE SEQUENCE</scope>
    <source>
        <strain evidence="8">AF72</strain>
    </source>
</reference>
<evidence type="ECO:0000256" key="3">
    <source>
        <dbReference type="ARBA" id="ARBA00022692"/>
    </source>
</evidence>
<comment type="caution">
    <text evidence="8">The sequence shown here is derived from an EMBL/GenBank/DDBJ whole genome shotgun (WGS) entry which is preliminary data.</text>
</comment>
<evidence type="ECO:0000256" key="2">
    <source>
        <dbReference type="ARBA" id="ARBA00006528"/>
    </source>
</evidence>
<keyword evidence="4" id="KW-0769">Symport</keyword>
<accession>A0AA36GE70</accession>
<feature type="transmembrane region" description="Helical" evidence="7">
    <location>
        <begin position="352"/>
        <end position="371"/>
    </location>
</feature>
<feature type="transmembrane region" description="Helical" evidence="7">
    <location>
        <begin position="188"/>
        <end position="210"/>
    </location>
</feature>
<gene>
    <name evidence="8" type="ORF">MSPICULIGERA_LOCUS25662</name>
</gene>
<dbReference type="Gene3D" id="1.20.1530.20">
    <property type="match status" value="1"/>
</dbReference>
<dbReference type="GO" id="GO:0015293">
    <property type="term" value="F:symporter activity"/>
    <property type="evidence" value="ECO:0007669"/>
    <property type="project" value="UniProtKB-KW"/>
</dbReference>
<keyword evidence="3 7" id="KW-0812">Transmembrane</keyword>
<evidence type="ECO:0008006" key="10">
    <source>
        <dbReference type="Google" id="ProtNLM"/>
    </source>
</evidence>
<feature type="transmembrane region" description="Helical" evidence="7">
    <location>
        <begin position="155"/>
        <end position="176"/>
    </location>
</feature>
<dbReference type="PANTHER" id="PTHR10361:SF28">
    <property type="entry name" value="P3 PROTEIN-RELATED"/>
    <property type="match status" value="1"/>
</dbReference>
<evidence type="ECO:0000256" key="6">
    <source>
        <dbReference type="ARBA" id="ARBA00023136"/>
    </source>
</evidence>
<dbReference type="AlphaFoldDB" id="A0AA36GE70"/>